<keyword evidence="1" id="KW-0812">Transmembrane</keyword>
<keyword evidence="3" id="KW-0121">Carboxypeptidase</keyword>
<dbReference type="KEGG" id="halz:E5139_05735"/>
<organism evidence="3 4">
    <name type="scientific">Halomicrobium mukohataei</name>
    <dbReference type="NCBI Taxonomy" id="57705"/>
    <lineage>
        <taxon>Archaea</taxon>
        <taxon>Methanobacteriati</taxon>
        <taxon>Methanobacteriota</taxon>
        <taxon>Stenosarchaea group</taxon>
        <taxon>Halobacteria</taxon>
        <taxon>Halobacteriales</taxon>
        <taxon>Haloarculaceae</taxon>
        <taxon>Halomicrobium</taxon>
    </lineage>
</organism>
<dbReference type="InterPro" id="IPR008964">
    <property type="entry name" value="Invasin/intimin_cell_adhesion"/>
</dbReference>
<dbReference type="SUPFAM" id="SSF49373">
    <property type="entry name" value="Invasin/intimin cell-adhesion fragments"/>
    <property type="match status" value="1"/>
</dbReference>
<reference evidence="3 4" key="1">
    <citation type="submission" date="2019-04" db="EMBL/GenBank/DDBJ databases">
        <title>Complete genome sequence of Arthrobacter sp. ZXY-2 associated with effective atrazine degradation and salt adaptation.</title>
        <authorList>
            <person name="Zhao X."/>
        </authorList>
    </citation>
    <scope>NUCLEOTIDE SEQUENCE [LARGE SCALE GENOMIC DNA]</scope>
    <source>
        <strain evidence="4">ZP60</strain>
    </source>
</reference>
<accession>A0A4D6KD90</accession>
<keyword evidence="1" id="KW-0472">Membrane</keyword>
<evidence type="ECO:0000259" key="2">
    <source>
        <dbReference type="Pfam" id="PF24107"/>
    </source>
</evidence>
<dbReference type="Proteomes" id="UP000297053">
    <property type="component" value="Chromosome"/>
</dbReference>
<dbReference type="EMBL" id="CP039375">
    <property type="protein sequence ID" value="QCD65165.1"/>
    <property type="molecule type" value="Genomic_DNA"/>
</dbReference>
<dbReference type="InterPro" id="IPR055806">
    <property type="entry name" value="DUF7382"/>
</dbReference>
<dbReference type="Pfam" id="PF24107">
    <property type="entry name" value="DUF7382"/>
    <property type="match status" value="1"/>
</dbReference>
<gene>
    <name evidence="3" type="ORF">E5139_05735</name>
</gene>
<dbReference type="Gene3D" id="2.60.40.10">
    <property type="entry name" value="Immunoglobulins"/>
    <property type="match status" value="1"/>
</dbReference>
<dbReference type="OMA" id="VMMSTIS"/>
<sequence length="149" mass="15513">MFVELWRDDRAIEGLPIRLVIALVVGVASLSVMMNTISGLDTMTVSEIDVDPSKEVVGEGETDVTLTVVDPDGQPVSDATVVVTGGTATMDGAVTATTDSRGNATVTITPQLGPNQQEGTVTIDVKPPASGGYSDRRRNTRILVVDDGG</sequence>
<name>A0A4D6KD90_9EURY</name>
<evidence type="ECO:0000256" key="1">
    <source>
        <dbReference type="SAM" id="Phobius"/>
    </source>
</evidence>
<dbReference type="GeneID" id="42178417"/>
<protein>
    <submittedName>
        <fullName evidence="3">Carboxypeptidase regulatory-like domain-containing protein</fullName>
    </submittedName>
</protein>
<reference evidence="3 4" key="2">
    <citation type="submission" date="2019-04" db="EMBL/GenBank/DDBJ databases">
        <authorList>
            <person name="Yang S."/>
            <person name="Wei W."/>
        </authorList>
    </citation>
    <scope>NUCLEOTIDE SEQUENCE [LARGE SCALE GENOMIC DNA]</scope>
    <source>
        <strain evidence="4">ZP60</strain>
    </source>
</reference>
<proteinExistence type="predicted"/>
<keyword evidence="3" id="KW-0378">Hydrolase</keyword>
<evidence type="ECO:0000313" key="3">
    <source>
        <dbReference type="EMBL" id="QCD65165.1"/>
    </source>
</evidence>
<dbReference type="InterPro" id="IPR013783">
    <property type="entry name" value="Ig-like_fold"/>
</dbReference>
<dbReference type="RefSeq" id="WP_012808048.1">
    <property type="nucleotide sequence ID" value="NZ_CP039375.1"/>
</dbReference>
<keyword evidence="3" id="KW-0645">Protease</keyword>
<dbReference type="GO" id="GO:0004180">
    <property type="term" value="F:carboxypeptidase activity"/>
    <property type="evidence" value="ECO:0007669"/>
    <property type="project" value="UniProtKB-KW"/>
</dbReference>
<keyword evidence="1" id="KW-1133">Transmembrane helix</keyword>
<feature type="transmembrane region" description="Helical" evidence="1">
    <location>
        <begin position="15"/>
        <end position="34"/>
    </location>
</feature>
<dbReference type="AlphaFoldDB" id="A0A4D6KD90"/>
<evidence type="ECO:0000313" key="4">
    <source>
        <dbReference type="Proteomes" id="UP000297053"/>
    </source>
</evidence>
<feature type="domain" description="DUF7382" evidence="2">
    <location>
        <begin position="44"/>
        <end position="107"/>
    </location>
</feature>